<organism evidence="1 2">
    <name type="scientific">Panagrolaimus davidi</name>
    <dbReference type="NCBI Taxonomy" id="227884"/>
    <lineage>
        <taxon>Eukaryota</taxon>
        <taxon>Metazoa</taxon>
        <taxon>Ecdysozoa</taxon>
        <taxon>Nematoda</taxon>
        <taxon>Chromadorea</taxon>
        <taxon>Rhabditida</taxon>
        <taxon>Tylenchina</taxon>
        <taxon>Panagrolaimomorpha</taxon>
        <taxon>Panagrolaimoidea</taxon>
        <taxon>Panagrolaimidae</taxon>
        <taxon>Panagrolaimus</taxon>
    </lineage>
</organism>
<evidence type="ECO:0000313" key="2">
    <source>
        <dbReference type="WBParaSite" id="PDA_v2.g17087.t1"/>
    </source>
</evidence>
<dbReference type="PANTHER" id="PTHR21525:SF9">
    <property type="entry name" value="CHANNEL_COLICIN DOMAIN-CONTAINING PROTEIN"/>
    <property type="match status" value="1"/>
</dbReference>
<protein>
    <submittedName>
        <fullName evidence="2">Glycine zipper domain-containing protein</fullName>
    </submittedName>
</protein>
<reference evidence="2" key="1">
    <citation type="submission" date="2022-11" db="UniProtKB">
        <authorList>
            <consortium name="WormBaseParasite"/>
        </authorList>
    </citation>
    <scope>IDENTIFICATION</scope>
</reference>
<sequence length="303" mass="32162">MENEKKNENIKNIGNGTLRFANESTKIIKAHNLAPTKYVFRVANGKANVLKIWDTTAGSNGRWAVRIDRGHAKGATAPHVNLNSKLTKISDPHIRVPNGAVKAAEFVNGFSSKMQSVNKILLPIAIAIDTARIGHAVYKDYKNDDLKKKPKETIKTTSSVAGGWSGGFLGGWAGGQSGTLAGGAIGACFGGVGAVPGAAIGCILGSITGAITGGIGGSFAAEKIAEKICDEVFDESKDSLDNIIIYITTAEKNHNLNFFAIDCKKAAVIEDLSFEISDTETFLSEFPKTNFKDKTKAISSVMR</sequence>
<accession>A0A914PQH9</accession>
<evidence type="ECO:0000313" key="1">
    <source>
        <dbReference type="Proteomes" id="UP000887578"/>
    </source>
</evidence>
<dbReference type="AlphaFoldDB" id="A0A914PQH9"/>
<proteinExistence type="predicted"/>
<keyword evidence="1" id="KW-1185">Reference proteome</keyword>
<dbReference type="Proteomes" id="UP000887578">
    <property type="component" value="Unplaced"/>
</dbReference>
<name>A0A914PQH9_9BILA</name>
<dbReference type="WBParaSite" id="PDA_v2.g17087.t1">
    <property type="protein sequence ID" value="PDA_v2.g17087.t1"/>
    <property type="gene ID" value="PDA_v2.g17087"/>
</dbReference>
<dbReference type="PANTHER" id="PTHR21525">
    <property type="entry name" value="MOTILE SPERM PROTEIN"/>
    <property type="match status" value="1"/>
</dbReference>